<reference evidence="2" key="1">
    <citation type="journal article" date="2009" name="PLoS Genet.">
        <title>Sequencing, mapping, and analysis of 27,455 maize full-length cDNAs.</title>
        <authorList>
            <person name="Soderlund C."/>
            <person name="Descour A."/>
            <person name="Kudrna D."/>
            <person name="Bomhoff M."/>
            <person name="Boyd L."/>
            <person name="Currie J."/>
            <person name="Angelova A."/>
            <person name="Collura K."/>
            <person name="Wissotski M."/>
            <person name="Ashley E."/>
            <person name="Morrow D."/>
            <person name="Fernandes J."/>
            <person name="Walbot V."/>
            <person name="Yu Y."/>
        </authorList>
    </citation>
    <scope>NUCLEOTIDE SEQUENCE</scope>
    <source>
        <strain evidence="2">B73</strain>
    </source>
</reference>
<keyword evidence="1" id="KW-0472">Membrane</keyword>
<proteinExistence type="evidence at transcript level"/>
<name>C4J483_MAIZE</name>
<keyword evidence="1" id="KW-0812">Transmembrane</keyword>
<evidence type="ECO:0000256" key="1">
    <source>
        <dbReference type="SAM" id="Phobius"/>
    </source>
</evidence>
<organism evidence="2">
    <name type="scientific">Zea mays</name>
    <name type="common">Maize</name>
    <dbReference type="NCBI Taxonomy" id="4577"/>
    <lineage>
        <taxon>Eukaryota</taxon>
        <taxon>Viridiplantae</taxon>
        <taxon>Streptophyta</taxon>
        <taxon>Embryophyta</taxon>
        <taxon>Tracheophyta</taxon>
        <taxon>Spermatophyta</taxon>
        <taxon>Magnoliopsida</taxon>
        <taxon>Liliopsida</taxon>
        <taxon>Poales</taxon>
        <taxon>Poaceae</taxon>
        <taxon>PACMAD clade</taxon>
        <taxon>Panicoideae</taxon>
        <taxon>Andropogonodae</taxon>
        <taxon>Andropogoneae</taxon>
        <taxon>Tripsacinae</taxon>
        <taxon>Zea</taxon>
    </lineage>
</organism>
<keyword evidence="1" id="KW-1133">Transmembrane helix</keyword>
<accession>C4J483</accession>
<sequence length="183" mass="19782">MVATTKQKDTIVLHTFSLPWKGTVWKRRSSDLVDVLVLELYIVILRAGFLLINDALVEPDVVGDLAVGLEQAGLVVHVLEDDVRLVVLVVAQADEHDVPGGDPHLLVHLAPDVAEALGAVDAERLAAAVAQHPRHLRVLLPVLLEHQLPLLVVRLVLAPLPVLASLSLVLRHRVAGEETFSAA</sequence>
<evidence type="ECO:0000313" key="2">
    <source>
        <dbReference type="EMBL" id="ACR35983.1"/>
    </source>
</evidence>
<feature type="transmembrane region" description="Helical" evidence="1">
    <location>
        <begin position="148"/>
        <end position="170"/>
    </location>
</feature>
<reference evidence="2" key="2">
    <citation type="submission" date="2012-06" db="EMBL/GenBank/DDBJ databases">
        <authorList>
            <person name="Yu Y."/>
            <person name="Currie J."/>
            <person name="Lomeli R."/>
            <person name="Angelova A."/>
            <person name="Collura K."/>
            <person name="Wissotski M."/>
            <person name="Campos D."/>
            <person name="Kudrna D."/>
            <person name="Golser W."/>
            <person name="Ashely E."/>
            <person name="Descour A."/>
            <person name="Fernandes J."/>
            <person name="Soderlund C."/>
            <person name="Walbot V."/>
        </authorList>
    </citation>
    <scope>NUCLEOTIDE SEQUENCE</scope>
    <source>
        <strain evidence="2">B73</strain>
    </source>
</reference>
<protein>
    <submittedName>
        <fullName evidence="2">Uncharacterized protein</fullName>
    </submittedName>
</protein>
<dbReference type="AlphaFoldDB" id="C4J483"/>
<dbReference type="EMBL" id="BT085630">
    <property type="protein sequence ID" value="ACR35983.1"/>
    <property type="molecule type" value="mRNA"/>
</dbReference>
<feature type="transmembrane region" description="Helical" evidence="1">
    <location>
        <begin position="32"/>
        <end position="52"/>
    </location>
</feature>